<dbReference type="AlphaFoldDB" id="A0A7D5KJU4"/>
<gene>
    <name evidence="2" type="ORF">HYG82_06265</name>
</gene>
<protein>
    <submittedName>
        <fullName evidence="2">Uncharacterized protein</fullName>
    </submittedName>
</protein>
<evidence type="ECO:0000313" key="3">
    <source>
        <dbReference type="Proteomes" id="UP000509241"/>
    </source>
</evidence>
<accession>A0A7D5KJU4</accession>
<reference evidence="2 3" key="1">
    <citation type="submission" date="2020-07" db="EMBL/GenBank/DDBJ databases">
        <authorList>
            <person name="Cui H."/>
        </authorList>
    </citation>
    <scope>NUCLEOTIDE SEQUENCE [LARGE SCALE GENOMIC DNA]</scope>
    <source>
        <strain evidence="2 3">YPL8</strain>
    </source>
</reference>
<evidence type="ECO:0000313" key="2">
    <source>
        <dbReference type="EMBL" id="QLG48478.1"/>
    </source>
</evidence>
<name>A0A7D5KJU4_9EURY</name>
<evidence type="ECO:0000256" key="1">
    <source>
        <dbReference type="SAM" id="MobiDB-lite"/>
    </source>
</evidence>
<proteinExistence type="predicted"/>
<sequence>MIEAHIDQFQPHMKNSGNGKKNGESQGTVSEYRPVKTEIPSVFAANPELDFIYLSGLPDVVGAFELGTVWSDLRGVTLTKRL</sequence>
<dbReference type="KEGG" id="haly:HYG82_06265"/>
<dbReference type="EMBL" id="CP058601">
    <property type="protein sequence ID" value="QLG48478.1"/>
    <property type="molecule type" value="Genomic_DNA"/>
</dbReference>
<keyword evidence="3" id="KW-1185">Reference proteome</keyword>
<dbReference type="RefSeq" id="WP_179260217.1">
    <property type="nucleotide sequence ID" value="NZ_CP058601.1"/>
</dbReference>
<dbReference type="GeneID" id="56032878"/>
<organism evidence="2 3">
    <name type="scientific">Natrinema halophilum</name>
    <dbReference type="NCBI Taxonomy" id="1699371"/>
    <lineage>
        <taxon>Archaea</taxon>
        <taxon>Methanobacteriati</taxon>
        <taxon>Methanobacteriota</taxon>
        <taxon>Stenosarchaea group</taxon>
        <taxon>Halobacteria</taxon>
        <taxon>Halobacteriales</taxon>
        <taxon>Natrialbaceae</taxon>
        <taxon>Natrinema</taxon>
    </lineage>
</organism>
<dbReference type="Proteomes" id="UP000509241">
    <property type="component" value="Chromosome"/>
</dbReference>
<feature type="region of interest" description="Disordered" evidence="1">
    <location>
        <begin position="1"/>
        <end position="30"/>
    </location>
</feature>
<feature type="compositionally biased region" description="Polar residues" evidence="1">
    <location>
        <begin position="13"/>
        <end position="29"/>
    </location>
</feature>